<dbReference type="SMART" id="SM00450">
    <property type="entry name" value="RHOD"/>
    <property type="match status" value="1"/>
</dbReference>
<gene>
    <name evidence="2" type="ORF">MNBD_GAMMA20-1912</name>
</gene>
<accession>A0A3B1AWJ7</accession>
<organism evidence="2">
    <name type="scientific">hydrothermal vent metagenome</name>
    <dbReference type="NCBI Taxonomy" id="652676"/>
    <lineage>
        <taxon>unclassified sequences</taxon>
        <taxon>metagenomes</taxon>
        <taxon>ecological metagenomes</taxon>
    </lineage>
</organism>
<evidence type="ECO:0000313" key="2">
    <source>
        <dbReference type="EMBL" id="VAX04194.1"/>
    </source>
</evidence>
<dbReference type="SUPFAM" id="SSF52821">
    <property type="entry name" value="Rhodanese/Cell cycle control phosphatase"/>
    <property type="match status" value="1"/>
</dbReference>
<proteinExistence type="predicted"/>
<dbReference type="PROSITE" id="PS50206">
    <property type="entry name" value="RHODANESE_3"/>
    <property type="match status" value="1"/>
</dbReference>
<feature type="domain" description="Rhodanese" evidence="1">
    <location>
        <begin position="52"/>
        <end position="168"/>
    </location>
</feature>
<dbReference type="AlphaFoldDB" id="A0A3B1AWJ7"/>
<dbReference type="Pfam" id="PF00581">
    <property type="entry name" value="Rhodanese"/>
    <property type="match status" value="1"/>
</dbReference>
<reference evidence="2" key="1">
    <citation type="submission" date="2018-06" db="EMBL/GenBank/DDBJ databases">
        <authorList>
            <person name="Zhirakovskaya E."/>
        </authorList>
    </citation>
    <scope>NUCLEOTIDE SEQUENCE</scope>
</reference>
<protein>
    <recommendedName>
        <fullName evidence="1">Rhodanese domain-containing protein</fullName>
    </recommendedName>
</protein>
<dbReference type="InterPro" id="IPR001763">
    <property type="entry name" value="Rhodanese-like_dom"/>
</dbReference>
<evidence type="ECO:0000259" key="1">
    <source>
        <dbReference type="PROSITE" id="PS50206"/>
    </source>
</evidence>
<name>A0A3B1AWJ7_9ZZZZ</name>
<dbReference type="InterPro" id="IPR036873">
    <property type="entry name" value="Rhodanese-like_dom_sf"/>
</dbReference>
<sequence>MKKYGFMTIVLLLAIAISGSNTVLAGEIAKKKQTPQGKYLTSQETFDLVNNDPENILFIDTRTQAELEFVGWTSLIDGNVPYVTKDLNAWDTKKPRFKNVANSNFLVAIEDLLAKKKLTKESSIVLICRSGSRSAKAANLLFKAGYHNVYSVTDGFEGDKDKKGYRTVNGWKNAGLPWDYKLEKGKMYWEF</sequence>
<dbReference type="EMBL" id="UOFU01000369">
    <property type="protein sequence ID" value="VAX04194.1"/>
    <property type="molecule type" value="Genomic_DNA"/>
</dbReference>
<dbReference type="Gene3D" id="3.40.250.10">
    <property type="entry name" value="Rhodanese-like domain"/>
    <property type="match status" value="1"/>
</dbReference>